<dbReference type="OrthoDB" id="9804551at2"/>
<dbReference type="Proteomes" id="UP000186471">
    <property type="component" value="Unassembled WGS sequence"/>
</dbReference>
<keyword evidence="3" id="KW-0276">Fatty acid metabolism</keyword>
<name>A0A1Q8I467_9ACTO</name>
<evidence type="ECO:0000313" key="6">
    <source>
        <dbReference type="EMBL" id="OLO48048.1"/>
    </source>
</evidence>
<comment type="caution">
    <text evidence="5">The sequence shown here is derived from an EMBL/GenBank/DDBJ whole genome shotgun (WGS) entry which is preliminary data.</text>
</comment>
<evidence type="ECO:0000313" key="5">
    <source>
        <dbReference type="EMBL" id="OLL15891.1"/>
    </source>
</evidence>
<gene>
    <name evidence="3" type="primary">acpP</name>
    <name evidence="6" type="ORF">BKH31_03210</name>
    <name evidence="5" type="ORF">BKH32_01415</name>
</gene>
<sequence>MAEQSNDDVLSVITQIVSEESGVAAKDITRDTTFAQDLDVDSLGLLTIATQVEERFGVALDDSLIPTLPTVGALVDLVTSKKA</sequence>
<dbReference type="EMBL" id="MSKK01000009">
    <property type="protein sequence ID" value="OLO48048.1"/>
    <property type="molecule type" value="Genomic_DNA"/>
</dbReference>
<dbReference type="InterPro" id="IPR003231">
    <property type="entry name" value="ACP"/>
</dbReference>
<dbReference type="Gene3D" id="1.10.1200.10">
    <property type="entry name" value="ACP-like"/>
    <property type="match status" value="1"/>
</dbReference>
<dbReference type="AlphaFoldDB" id="A0A1Q8I467"/>
<keyword evidence="1 3" id="KW-0596">Phosphopantetheine</keyword>
<comment type="function">
    <text evidence="3">Carrier of the growing fatty acid chain in fatty acid biosynthesis.</text>
</comment>
<comment type="PTM">
    <text evidence="3">4'-phosphopantetheine is transferred from CoA to a specific serine of apo-ACP by AcpS. This modification is essential for activity because fatty acids are bound in thioester linkage to the sulfhydryl of the prosthetic group.</text>
</comment>
<evidence type="ECO:0000259" key="4">
    <source>
        <dbReference type="PROSITE" id="PS50075"/>
    </source>
</evidence>
<comment type="pathway">
    <text evidence="3">Lipid metabolism; fatty acid biosynthesis.</text>
</comment>
<keyword evidence="3" id="KW-0275">Fatty acid biosynthesis</keyword>
<evidence type="ECO:0000313" key="7">
    <source>
        <dbReference type="Proteomes" id="UP000185736"/>
    </source>
</evidence>
<feature type="modified residue" description="O-(pantetheine 4'-phosphoryl)serine" evidence="3">
    <location>
        <position position="42"/>
    </location>
</feature>
<evidence type="ECO:0000256" key="3">
    <source>
        <dbReference type="HAMAP-Rule" id="MF_01217"/>
    </source>
</evidence>
<accession>A0A1Q8I467</accession>
<dbReference type="HAMAP" id="MF_01217">
    <property type="entry name" value="Acyl_carrier"/>
    <property type="match status" value="1"/>
</dbReference>
<dbReference type="PROSITE" id="PS50075">
    <property type="entry name" value="CARRIER"/>
    <property type="match status" value="1"/>
</dbReference>
<feature type="domain" description="Carrier" evidence="4">
    <location>
        <begin position="4"/>
        <end position="82"/>
    </location>
</feature>
<proteinExistence type="inferred from homology"/>
<keyword evidence="2 3" id="KW-0597">Phosphoprotein</keyword>
<reference evidence="7 8" key="1">
    <citation type="submission" date="2016-12" db="EMBL/GenBank/DDBJ databases">
        <title>Genomic comparison of strains in the 'Actinomyces naeslundii' group.</title>
        <authorList>
            <person name="Mughal S.R."/>
            <person name="Do T."/>
            <person name="Gilbert S.C."/>
            <person name="Witherden E.A."/>
            <person name="Didelot X."/>
            <person name="Beighton D."/>
        </authorList>
    </citation>
    <scope>NUCLEOTIDE SEQUENCE [LARGE SCALE GENOMIC DNA]</scope>
    <source>
        <strain evidence="6 8">R21091</strain>
        <strain evidence="5 7">S64C</strain>
    </source>
</reference>
<dbReference type="Pfam" id="PF00550">
    <property type="entry name" value="PP-binding"/>
    <property type="match status" value="1"/>
</dbReference>
<comment type="subcellular location">
    <subcellularLocation>
        <location evidence="3">Cytoplasm</location>
    </subcellularLocation>
</comment>
<dbReference type="Proteomes" id="UP000185736">
    <property type="component" value="Unassembled WGS sequence"/>
</dbReference>
<evidence type="ECO:0000256" key="2">
    <source>
        <dbReference type="ARBA" id="ARBA00022553"/>
    </source>
</evidence>
<dbReference type="InterPro" id="IPR036736">
    <property type="entry name" value="ACP-like_sf"/>
</dbReference>
<keyword evidence="3" id="KW-0443">Lipid metabolism</keyword>
<dbReference type="GO" id="GO:0005737">
    <property type="term" value="C:cytoplasm"/>
    <property type="evidence" value="ECO:0007669"/>
    <property type="project" value="UniProtKB-SubCell"/>
</dbReference>
<dbReference type="GO" id="GO:0000036">
    <property type="term" value="F:acyl carrier activity"/>
    <property type="evidence" value="ECO:0007669"/>
    <property type="project" value="UniProtKB-UniRule"/>
</dbReference>
<keyword evidence="3" id="KW-0444">Lipid biosynthesis</keyword>
<dbReference type="SUPFAM" id="SSF47336">
    <property type="entry name" value="ACP-like"/>
    <property type="match status" value="1"/>
</dbReference>
<dbReference type="EMBL" id="MSGO01000005">
    <property type="protein sequence ID" value="OLL15891.1"/>
    <property type="molecule type" value="Genomic_DNA"/>
</dbReference>
<evidence type="ECO:0000313" key="8">
    <source>
        <dbReference type="Proteomes" id="UP000186471"/>
    </source>
</evidence>
<evidence type="ECO:0000256" key="1">
    <source>
        <dbReference type="ARBA" id="ARBA00022450"/>
    </source>
</evidence>
<organism evidence="5 7">
    <name type="scientific">Actinomyces oris</name>
    <dbReference type="NCBI Taxonomy" id="544580"/>
    <lineage>
        <taxon>Bacteria</taxon>
        <taxon>Bacillati</taxon>
        <taxon>Actinomycetota</taxon>
        <taxon>Actinomycetes</taxon>
        <taxon>Actinomycetales</taxon>
        <taxon>Actinomycetaceae</taxon>
        <taxon>Actinomyces</taxon>
    </lineage>
</organism>
<comment type="similarity">
    <text evidence="3">Belongs to the acyl carrier protein (ACP) family.</text>
</comment>
<dbReference type="UniPathway" id="UPA00094"/>
<keyword evidence="3" id="KW-0963">Cytoplasm</keyword>
<dbReference type="RefSeq" id="WP_075248283.1">
    <property type="nucleotide sequence ID" value="NZ_MSGO01000005.1"/>
</dbReference>
<protein>
    <recommendedName>
        <fullName evidence="3">Acyl carrier protein</fullName>
        <shortName evidence="3">ACP</shortName>
    </recommendedName>
</protein>
<dbReference type="InterPro" id="IPR009081">
    <property type="entry name" value="PP-bd_ACP"/>
</dbReference>